<dbReference type="EMBL" id="KL142391">
    <property type="protein sequence ID" value="KDR71765.1"/>
    <property type="molecule type" value="Genomic_DNA"/>
</dbReference>
<gene>
    <name evidence="2" type="ORF">GALMADRAFT_253520</name>
</gene>
<dbReference type="Proteomes" id="UP000027222">
    <property type="component" value="Unassembled WGS sequence"/>
</dbReference>
<reference evidence="3" key="1">
    <citation type="journal article" date="2014" name="Proc. Natl. Acad. Sci. U.S.A.">
        <title>Extensive sampling of basidiomycete genomes demonstrates inadequacy of the white-rot/brown-rot paradigm for wood decay fungi.</title>
        <authorList>
            <person name="Riley R."/>
            <person name="Salamov A.A."/>
            <person name="Brown D.W."/>
            <person name="Nagy L.G."/>
            <person name="Floudas D."/>
            <person name="Held B.W."/>
            <person name="Levasseur A."/>
            <person name="Lombard V."/>
            <person name="Morin E."/>
            <person name="Otillar R."/>
            <person name="Lindquist E.A."/>
            <person name="Sun H."/>
            <person name="LaButti K.M."/>
            <person name="Schmutz J."/>
            <person name="Jabbour D."/>
            <person name="Luo H."/>
            <person name="Baker S.E."/>
            <person name="Pisabarro A.G."/>
            <person name="Walton J.D."/>
            <person name="Blanchette R.A."/>
            <person name="Henrissat B."/>
            <person name="Martin F."/>
            <person name="Cullen D."/>
            <person name="Hibbett D.S."/>
            <person name="Grigoriev I.V."/>
        </authorList>
    </citation>
    <scope>NUCLEOTIDE SEQUENCE [LARGE SCALE GENOMIC DNA]</scope>
    <source>
        <strain evidence="3">CBS 339.88</strain>
    </source>
</reference>
<dbReference type="HOGENOM" id="CLU_2757947_0_0_1"/>
<feature type="region of interest" description="Disordered" evidence="1">
    <location>
        <begin position="44"/>
        <end position="70"/>
    </location>
</feature>
<name>A0A067SLE1_GALM3</name>
<evidence type="ECO:0000313" key="2">
    <source>
        <dbReference type="EMBL" id="KDR71765.1"/>
    </source>
</evidence>
<sequence>MTGSATPSSTCPQHSSATAKSIVNRYYRTLYALFQDTRLANEVEAGDGPSIHPLTPTNTASTSHLTKPHC</sequence>
<accession>A0A067SLE1</accession>
<organism evidence="2 3">
    <name type="scientific">Galerina marginata (strain CBS 339.88)</name>
    <dbReference type="NCBI Taxonomy" id="685588"/>
    <lineage>
        <taxon>Eukaryota</taxon>
        <taxon>Fungi</taxon>
        <taxon>Dikarya</taxon>
        <taxon>Basidiomycota</taxon>
        <taxon>Agaricomycotina</taxon>
        <taxon>Agaricomycetes</taxon>
        <taxon>Agaricomycetidae</taxon>
        <taxon>Agaricales</taxon>
        <taxon>Agaricineae</taxon>
        <taxon>Strophariaceae</taxon>
        <taxon>Galerina</taxon>
    </lineage>
</organism>
<dbReference type="AlphaFoldDB" id="A0A067SLE1"/>
<proteinExistence type="predicted"/>
<feature type="compositionally biased region" description="Polar residues" evidence="1">
    <location>
        <begin position="55"/>
        <end position="70"/>
    </location>
</feature>
<evidence type="ECO:0000313" key="3">
    <source>
        <dbReference type="Proteomes" id="UP000027222"/>
    </source>
</evidence>
<keyword evidence="3" id="KW-1185">Reference proteome</keyword>
<evidence type="ECO:0000256" key="1">
    <source>
        <dbReference type="SAM" id="MobiDB-lite"/>
    </source>
</evidence>
<protein>
    <submittedName>
        <fullName evidence="2">Uncharacterized protein</fullName>
    </submittedName>
</protein>